<dbReference type="InterPro" id="IPR029039">
    <property type="entry name" value="Flavoprotein-like_sf"/>
</dbReference>
<dbReference type="GO" id="GO:0010181">
    <property type="term" value="F:FMN binding"/>
    <property type="evidence" value="ECO:0007669"/>
    <property type="project" value="InterPro"/>
</dbReference>
<dbReference type="PROSITE" id="PS00201">
    <property type="entry name" value="FLAVODOXIN"/>
    <property type="match status" value="1"/>
</dbReference>
<sequence>MYIKVFNILEKGRFILKGLILYFSGTGNTKFIANKLCEEFIKNKCNIDMHSIEENMNIKKYSYDYLIIGFPKYFEYIPEIFMEYIKDNINYSEKEIKTMIFSTGRNVIKSSFKELEDLLLEKNYKVVITKNFKMPN</sequence>
<dbReference type="GO" id="GO:0009055">
    <property type="term" value="F:electron transfer activity"/>
    <property type="evidence" value="ECO:0007669"/>
    <property type="project" value="InterPro"/>
</dbReference>
<accession>A0AAW9KMQ2</accession>
<evidence type="ECO:0000259" key="1">
    <source>
        <dbReference type="PROSITE" id="PS50902"/>
    </source>
</evidence>
<dbReference type="AlphaFoldDB" id="A0AAW9KMQ2"/>
<protein>
    <recommendedName>
        <fullName evidence="1">Flavodoxin-like domain-containing protein</fullName>
    </recommendedName>
</protein>
<dbReference type="GO" id="GO:0016651">
    <property type="term" value="F:oxidoreductase activity, acting on NAD(P)H"/>
    <property type="evidence" value="ECO:0007669"/>
    <property type="project" value="UniProtKB-ARBA"/>
</dbReference>
<dbReference type="Gene3D" id="3.40.50.360">
    <property type="match status" value="1"/>
</dbReference>
<dbReference type="Pfam" id="PF12724">
    <property type="entry name" value="Flavodoxin_5"/>
    <property type="match status" value="1"/>
</dbReference>
<dbReference type="InterPro" id="IPR001226">
    <property type="entry name" value="Flavodoxin_CS"/>
</dbReference>
<dbReference type="Proteomes" id="UP001288944">
    <property type="component" value="Unassembled WGS sequence"/>
</dbReference>
<dbReference type="PROSITE" id="PS50902">
    <property type="entry name" value="FLAVODOXIN_LIKE"/>
    <property type="match status" value="1"/>
</dbReference>
<reference evidence="2" key="1">
    <citation type="submission" date="2019-11" db="EMBL/GenBank/DDBJ databases">
        <title>Characterization of Clostridium perfringens isolates from swine manure treated agricultural soils.</title>
        <authorList>
            <person name="Wushke S.T."/>
        </authorList>
    </citation>
    <scope>NUCLEOTIDE SEQUENCE</scope>
    <source>
        <strain evidence="2">X62</strain>
    </source>
</reference>
<comment type="caution">
    <text evidence="2">The sequence shown here is derived from an EMBL/GenBank/DDBJ whole genome shotgun (WGS) entry which is preliminary data.</text>
</comment>
<dbReference type="InterPro" id="IPR026816">
    <property type="entry name" value="Flavodoxin_dom"/>
</dbReference>
<dbReference type="EMBL" id="WNUR01000193">
    <property type="protein sequence ID" value="MDZ7542480.1"/>
    <property type="molecule type" value="Genomic_DNA"/>
</dbReference>
<dbReference type="SUPFAM" id="SSF52218">
    <property type="entry name" value="Flavoproteins"/>
    <property type="match status" value="1"/>
</dbReference>
<evidence type="ECO:0000313" key="3">
    <source>
        <dbReference type="Proteomes" id="UP001288944"/>
    </source>
</evidence>
<feature type="non-terminal residue" evidence="2">
    <location>
        <position position="136"/>
    </location>
</feature>
<feature type="domain" description="Flavodoxin-like" evidence="1">
    <location>
        <begin position="18"/>
        <end position="136"/>
    </location>
</feature>
<organism evidence="2 3">
    <name type="scientific">Clostridium perfringens</name>
    <dbReference type="NCBI Taxonomy" id="1502"/>
    <lineage>
        <taxon>Bacteria</taxon>
        <taxon>Bacillati</taxon>
        <taxon>Bacillota</taxon>
        <taxon>Clostridia</taxon>
        <taxon>Eubacteriales</taxon>
        <taxon>Clostridiaceae</taxon>
        <taxon>Clostridium</taxon>
    </lineage>
</organism>
<proteinExistence type="predicted"/>
<gene>
    <name evidence="2" type="ORF">GNF83_14950</name>
</gene>
<evidence type="ECO:0000313" key="2">
    <source>
        <dbReference type="EMBL" id="MDZ7542480.1"/>
    </source>
</evidence>
<dbReference type="InterPro" id="IPR008254">
    <property type="entry name" value="Flavodoxin/NO_synth"/>
</dbReference>
<name>A0AAW9KMQ2_CLOPF</name>